<name>A0A494RLA9_9CAUL</name>
<dbReference type="AlphaFoldDB" id="A0A494RLA9"/>
<feature type="compositionally biased region" description="Low complexity" evidence="1">
    <location>
        <begin position="302"/>
        <end position="312"/>
    </location>
</feature>
<evidence type="ECO:0000313" key="4">
    <source>
        <dbReference type="Proteomes" id="UP000276984"/>
    </source>
</evidence>
<reference evidence="3 4" key="1">
    <citation type="submission" date="2018-10" db="EMBL/GenBank/DDBJ databases">
        <title>Complete genome sequence of Brevundimonas naejangsanensis BRV3.</title>
        <authorList>
            <person name="Berrios L."/>
            <person name="Ely B."/>
        </authorList>
    </citation>
    <scope>NUCLEOTIDE SEQUENCE [LARGE SCALE GENOMIC DNA]</scope>
    <source>
        <strain evidence="3 4">BRV3</strain>
    </source>
</reference>
<dbReference type="Proteomes" id="UP000276984">
    <property type="component" value="Chromosome"/>
</dbReference>
<dbReference type="OrthoDB" id="7201328at2"/>
<feature type="chain" id="PRO_5019742143" description="SH3 domain-containing protein" evidence="2">
    <location>
        <begin position="25"/>
        <end position="397"/>
    </location>
</feature>
<sequence length="397" mass="41809">MPNLVRGLSAAIALTLACTSPAEAQLFGRRDNRDNNAAARVINETPRCTQNLGTVTIADTQAALFNQLGLGSPSELLRYLVRESGCFTLIERGPGMDVVERERGLGGAGRIRTADFVLVAELANPIDADSSDSRGGLLGSLAANGGRLLLQAGVAAITQGEGAEMGAGMAQMLNMGANAAGNQLNAALSNRTVDSIKTLKKDIAKGKEDAQVVFSLSSVPLAETVGYTRAVANKDDWRRLRIRDNHFGGRVGAGYESEDEGKTLALALVRGYADLVTSLGGTGSSVPEVTLANREAIRAQAAAQEAEASRQAARPDRARSEQARMDEPTRRGAARPAASSLTLIRAALLRRAPGGDVVRPLAAQDVVFPTGKEDGDWIEVLDAADNVGWLQRDRLAD</sequence>
<evidence type="ECO:0000256" key="1">
    <source>
        <dbReference type="SAM" id="MobiDB-lite"/>
    </source>
</evidence>
<dbReference type="PROSITE" id="PS51257">
    <property type="entry name" value="PROKAR_LIPOPROTEIN"/>
    <property type="match status" value="1"/>
</dbReference>
<organism evidence="3 4">
    <name type="scientific">Brevundimonas naejangsanensis</name>
    <dbReference type="NCBI Taxonomy" id="588932"/>
    <lineage>
        <taxon>Bacteria</taxon>
        <taxon>Pseudomonadati</taxon>
        <taxon>Pseudomonadota</taxon>
        <taxon>Alphaproteobacteria</taxon>
        <taxon>Caulobacterales</taxon>
        <taxon>Caulobacteraceae</taxon>
        <taxon>Brevundimonas</taxon>
    </lineage>
</organism>
<feature type="signal peptide" evidence="2">
    <location>
        <begin position="1"/>
        <end position="24"/>
    </location>
</feature>
<proteinExistence type="predicted"/>
<evidence type="ECO:0008006" key="5">
    <source>
        <dbReference type="Google" id="ProtNLM"/>
    </source>
</evidence>
<evidence type="ECO:0000313" key="3">
    <source>
        <dbReference type="EMBL" id="AYG95703.1"/>
    </source>
</evidence>
<gene>
    <name evidence="3" type="ORF">D8I30_11295</name>
</gene>
<dbReference type="EMBL" id="CP032707">
    <property type="protein sequence ID" value="AYG95703.1"/>
    <property type="molecule type" value="Genomic_DNA"/>
</dbReference>
<feature type="region of interest" description="Disordered" evidence="1">
    <location>
        <begin position="302"/>
        <end position="336"/>
    </location>
</feature>
<keyword evidence="4" id="KW-1185">Reference proteome</keyword>
<feature type="compositionally biased region" description="Basic and acidic residues" evidence="1">
    <location>
        <begin position="313"/>
        <end position="330"/>
    </location>
</feature>
<accession>A0A494RLA9</accession>
<evidence type="ECO:0000256" key="2">
    <source>
        <dbReference type="SAM" id="SignalP"/>
    </source>
</evidence>
<protein>
    <recommendedName>
        <fullName evidence="5">SH3 domain-containing protein</fullName>
    </recommendedName>
</protein>
<keyword evidence="2" id="KW-0732">Signal</keyword>